<evidence type="ECO:0000313" key="3">
    <source>
        <dbReference type="Proteomes" id="UP000000493"/>
    </source>
</evidence>
<evidence type="ECO:0000256" key="1">
    <source>
        <dbReference type="SAM" id="Phobius"/>
    </source>
</evidence>
<reference evidence="2 3" key="2">
    <citation type="journal article" date="2012" name="Stand. Genomic Sci.">
        <title>Complete genome sequence of the aquatic bacterium Runella slithyformis type strain (LSU 4(T)).</title>
        <authorList>
            <person name="Copeland A."/>
            <person name="Zhang X."/>
            <person name="Misra M."/>
            <person name="Lapidus A."/>
            <person name="Nolan M."/>
            <person name="Lucas S."/>
            <person name="Deshpande S."/>
            <person name="Cheng J.F."/>
            <person name="Tapia R."/>
            <person name="Goodwin L.A."/>
            <person name="Pitluck S."/>
            <person name="Liolios K."/>
            <person name="Pagani I."/>
            <person name="Ivanova N."/>
            <person name="Mikhailova N."/>
            <person name="Pati A."/>
            <person name="Chen A."/>
            <person name="Palaniappan K."/>
            <person name="Land M."/>
            <person name="Hauser L."/>
            <person name="Pan C."/>
            <person name="Jeffries C.D."/>
            <person name="Detter J.C."/>
            <person name="Brambilla E.M."/>
            <person name="Rohde M."/>
            <person name="Djao O.D."/>
            <person name="Goker M."/>
            <person name="Sikorski J."/>
            <person name="Tindall B.J."/>
            <person name="Woyke T."/>
            <person name="Bristow J."/>
            <person name="Eisen J.A."/>
            <person name="Markowitz V."/>
            <person name="Hugenholtz P."/>
            <person name="Kyrpides N.C."/>
            <person name="Klenk H.P."/>
            <person name="Mavromatis K."/>
        </authorList>
    </citation>
    <scope>NUCLEOTIDE SEQUENCE [LARGE SCALE GENOMIC DNA]</scope>
    <source>
        <strain evidence="3">ATCC 29530 / DSM 19594 / LMG 11500 / NCIMB 11436 / LSU 4</strain>
    </source>
</reference>
<dbReference type="Proteomes" id="UP000000493">
    <property type="component" value="Plasmid pRUNSL02"/>
</dbReference>
<geneLocation type="plasmid" evidence="2 3">
    <name>pRUNSL02</name>
</geneLocation>
<feature type="transmembrane region" description="Helical" evidence="1">
    <location>
        <begin position="20"/>
        <end position="42"/>
    </location>
</feature>
<dbReference type="KEGG" id="rsi:Runsl_5895"/>
<keyword evidence="1" id="KW-1133">Transmembrane helix</keyword>
<keyword evidence="2" id="KW-0614">Plasmid</keyword>
<name>A0A7U3ZRH5_RUNSL</name>
<keyword evidence="1" id="KW-0472">Membrane</keyword>
<dbReference type="EMBL" id="CP002861">
    <property type="protein sequence ID" value="AEI52032.1"/>
    <property type="molecule type" value="Genomic_DNA"/>
</dbReference>
<reference evidence="3" key="1">
    <citation type="submission" date="2011-06" db="EMBL/GenBank/DDBJ databases">
        <title>The complete genome of plasmid 2 of Runella slithyformis DSM 19594.</title>
        <authorList>
            <consortium name="US DOE Joint Genome Institute (JGI-PGF)"/>
            <person name="Lucas S."/>
            <person name="Han J."/>
            <person name="Lapidus A."/>
            <person name="Bruce D."/>
            <person name="Goodwin L."/>
            <person name="Pitluck S."/>
            <person name="Peters L."/>
            <person name="Kyrpides N."/>
            <person name="Mavromatis K."/>
            <person name="Ivanova N."/>
            <person name="Ovchinnikova G."/>
            <person name="Zhang X."/>
            <person name="Misra M."/>
            <person name="Detter J.C."/>
            <person name="Tapia R."/>
            <person name="Han C."/>
            <person name="Land M."/>
            <person name="Hauser L."/>
            <person name="Markowitz V."/>
            <person name="Cheng J.-F."/>
            <person name="Hugenholtz P."/>
            <person name="Woyke T."/>
            <person name="Wu D."/>
            <person name="Tindall B."/>
            <person name="Faehrich R."/>
            <person name="Brambilla E."/>
            <person name="Klenk H.-P."/>
            <person name="Eisen J.A."/>
        </authorList>
    </citation>
    <scope>NUCLEOTIDE SEQUENCE [LARGE SCALE GENOMIC DNA]</scope>
    <source>
        <strain evidence="3">ATCC 29530 / DSM 19594 / LMG 11500 / NCIMB 11436 / LSU 4</strain>
        <plasmid evidence="3">pRUNSL02</plasmid>
    </source>
</reference>
<organism evidence="2 3">
    <name type="scientific">Runella slithyformis (strain ATCC 29530 / DSM 19594 / LMG 11500 / NCIMB 11436 / LSU 4)</name>
    <dbReference type="NCBI Taxonomy" id="761193"/>
    <lineage>
        <taxon>Bacteria</taxon>
        <taxon>Pseudomonadati</taxon>
        <taxon>Bacteroidota</taxon>
        <taxon>Cytophagia</taxon>
        <taxon>Cytophagales</taxon>
        <taxon>Spirosomataceae</taxon>
        <taxon>Runella</taxon>
    </lineage>
</organism>
<keyword evidence="1" id="KW-0812">Transmembrane</keyword>
<sequence>MLLKSFQYQNNLLYGHRKTLNFYLGALGLLAFMTIVIVVWSFKKYQQHTAKTYVFHPKGASIEIYDDKK</sequence>
<dbReference type="RefSeq" id="WP_013931214.1">
    <property type="nucleotide sequence ID" value="NC_015704.1"/>
</dbReference>
<proteinExistence type="predicted"/>
<evidence type="ECO:0000313" key="2">
    <source>
        <dbReference type="EMBL" id="AEI52032.1"/>
    </source>
</evidence>
<dbReference type="AlphaFoldDB" id="A0A7U3ZRH5"/>
<accession>A0A7U3ZRH5</accession>
<protein>
    <submittedName>
        <fullName evidence="2">Uncharacterized protein</fullName>
    </submittedName>
</protein>
<keyword evidence="3" id="KW-1185">Reference proteome</keyword>
<gene>
    <name evidence="2" type="ordered locus">Runsl_5895</name>
</gene>